<dbReference type="Gene3D" id="3.40.50.300">
    <property type="entry name" value="P-loop containing nucleotide triphosphate hydrolases"/>
    <property type="match status" value="1"/>
</dbReference>
<dbReference type="RefSeq" id="WP_043841675.1">
    <property type="nucleotide sequence ID" value="NZ_AQQW01000001.1"/>
</dbReference>
<organism evidence="1 2">
    <name type="scientific">Roseivivax marinus</name>
    <dbReference type="NCBI Taxonomy" id="1379903"/>
    <lineage>
        <taxon>Bacteria</taxon>
        <taxon>Pseudomonadati</taxon>
        <taxon>Pseudomonadota</taxon>
        <taxon>Alphaproteobacteria</taxon>
        <taxon>Rhodobacterales</taxon>
        <taxon>Roseobacteraceae</taxon>
        <taxon>Roseivivax</taxon>
    </lineage>
</organism>
<dbReference type="SUPFAM" id="SSF52540">
    <property type="entry name" value="P-loop containing nucleoside triphosphate hydrolases"/>
    <property type="match status" value="1"/>
</dbReference>
<dbReference type="STRING" id="1379903.ATO8_02385"/>
<dbReference type="Proteomes" id="UP000019063">
    <property type="component" value="Unassembled WGS sequence"/>
</dbReference>
<evidence type="ECO:0000313" key="1">
    <source>
        <dbReference type="EMBL" id="ETW14718.1"/>
    </source>
</evidence>
<dbReference type="PANTHER" id="PTHR36978">
    <property type="entry name" value="P-LOOP CONTAINING NUCLEOTIDE TRIPHOSPHATE HYDROLASE"/>
    <property type="match status" value="1"/>
</dbReference>
<gene>
    <name evidence="1" type="ORF">ATO8_02385</name>
</gene>
<comment type="caution">
    <text evidence="1">The sequence shown here is derived from an EMBL/GenBank/DDBJ whole genome shotgun (WGS) entry which is preliminary data.</text>
</comment>
<dbReference type="eggNOG" id="COG3914">
    <property type="taxonomic scope" value="Bacteria"/>
</dbReference>
<dbReference type="PANTHER" id="PTHR36978:SF4">
    <property type="entry name" value="P-LOOP CONTAINING NUCLEOSIDE TRIPHOSPHATE HYDROLASE PROTEIN"/>
    <property type="match status" value="1"/>
</dbReference>
<reference evidence="1 2" key="1">
    <citation type="journal article" date="2014" name="Antonie Van Leeuwenhoek">
        <title>Roseivivax atlanticus sp. nov., isolated from surface seawater of the Atlantic Ocean.</title>
        <authorList>
            <person name="Li G."/>
            <person name="Lai Q."/>
            <person name="Liu X."/>
            <person name="Sun F."/>
            <person name="Shao Z."/>
        </authorList>
    </citation>
    <scope>NUCLEOTIDE SEQUENCE [LARGE SCALE GENOMIC DNA]</scope>
    <source>
        <strain evidence="1 2">22II-s10s</strain>
    </source>
</reference>
<evidence type="ECO:0008006" key="3">
    <source>
        <dbReference type="Google" id="ProtNLM"/>
    </source>
</evidence>
<proteinExistence type="predicted"/>
<dbReference type="EMBL" id="AQQW01000001">
    <property type="protein sequence ID" value="ETW14718.1"/>
    <property type="molecule type" value="Genomic_DNA"/>
</dbReference>
<evidence type="ECO:0000313" key="2">
    <source>
        <dbReference type="Proteomes" id="UP000019063"/>
    </source>
</evidence>
<name>W4HQK9_9RHOB</name>
<protein>
    <recommendedName>
        <fullName evidence="3">Sulfotransferase family protein</fullName>
    </recommendedName>
</protein>
<dbReference type="InterPro" id="IPR027417">
    <property type="entry name" value="P-loop_NTPase"/>
</dbReference>
<dbReference type="InterPro" id="IPR040632">
    <property type="entry name" value="Sulfotransfer_4"/>
</dbReference>
<accession>W4HQK9</accession>
<sequence>MIFNLGLPKTGTTTLARALRRAGLRVADWKIRARQTDDPGLTEAFVGRILYEDRFASGDPLARLGGFDAITEASALAAGESLWPQTDWALLDAIRTRHPDTRFLLSARDPEKTARSMMRWHDLGTSRLPRNTVPGLPRGFGGTEAELAAWVDGHQRFAAEMFGRGRFLAFDIEDPGTRDEIAAFLRIDLPWWGRANANRTGAA</sequence>
<dbReference type="AlphaFoldDB" id="W4HQK9"/>
<dbReference type="PATRIC" id="fig|1317118.6.peg.494"/>
<keyword evidence="2" id="KW-1185">Reference proteome</keyword>
<dbReference type="Pfam" id="PF17784">
    <property type="entry name" value="Sulfotransfer_4"/>
    <property type="match status" value="1"/>
</dbReference>